<name>A0A212Q7X3_9PROT</name>
<evidence type="ECO:0000259" key="2">
    <source>
        <dbReference type="Pfam" id="PF02481"/>
    </source>
</evidence>
<dbReference type="Pfam" id="PF02481">
    <property type="entry name" value="DNA_processg_A"/>
    <property type="match status" value="1"/>
</dbReference>
<reference evidence="4 5" key="1">
    <citation type="submission" date="2017-06" db="EMBL/GenBank/DDBJ databases">
        <authorList>
            <person name="Kim H.J."/>
            <person name="Triplett B.A."/>
        </authorList>
    </citation>
    <scope>NUCLEOTIDE SEQUENCE [LARGE SCALE GENOMIC DNA]</scope>
    <source>
        <strain evidence="4 5">B29T1</strain>
    </source>
</reference>
<evidence type="ECO:0000259" key="3">
    <source>
        <dbReference type="Pfam" id="PF17782"/>
    </source>
</evidence>
<dbReference type="SUPFAM" id="SSF102405">
    <property type="entry name" value="MCP/YpsA-like"/>
    <property type="match status" value="1"/>
</dbReference>
<dbReference type="NCBIfam" id="TIGR00732">
    <property type="entry name" value="dprA"/>
    <property type="match status" value="1"/>
</dbReference>
<dbReference type="InterPro" id="IPR057666">
    <property type="entry name" value="DrpA_SLOG"/>
</dbReference>
<dbReference type="PANTHER" id="PTHR43022:SF1">
    <property type="entry name" value="PROTEIN SMF"/>
    <property type="match status" value="1"/>
</dbReference>
<dbReference type="RefSeq" id="WP_088559762.1">
    <property type="nucleotide sequence ID" value="NZ_FYEH01000001.1"/>
</dbReference>
<dbReference type="Proteomes" id="UP000197065">
    <property type="component" value="Unassembled WGS sequence"/>
</dbReference>
<dbReference type="PANTHER" id="PTHR43022">
    <property type="entry name" value="PROTEIN SMF"/>
    <property type="match status" value="1"/>
</dbReference>
<evidence type="ECO:0000256" key="1">
    <source>
        <dbReference type="ARBA" id="ARBA00006525"/>
    </source>
</evidence>
<evidence type="ECO:0000313" key="4">
    <source>
        <dbReference type="EMBL" id="SNB55374.1"/>
    </source>
</evidence>
<sequence>MQLSTIDPDEQRAWLQLARSRGIGPTHALRLFNRFGSAVEAVAALPRLISTDRWPNCVLCSAGQADRERDAVARSGAHLLVYGDSRLPAALREIADPPVALIVRGSPALLTGEGVAIVGARDASANGCTLASRIAFDLAEAGMTIVSGLARGIDTFAHRGALDGGGTTIAFVGGGADVIYPPENAELTAKIAACGCVISERPLGAIPRARDFPRRNRLISGFAKGVLVVEAALRSGSLITARLAAEQGREVMAVPGSPLDPRHGGTNHLLKQGATLVENAADILSFLRPLSDARMGPDRPIHPSKAESAASRRHFAPGGTATMASPRRQVLTLEEQLLQLIAMEPVAVDELVRQCQASVAHVQEVLLELELDGRIDRHSGNRVSRRAA</sequence>
<dbReference type="EMBL" id="FYEH01000001">
    <property type="protein sequence ID" value="SNB55374.1"/>
    <property type="molecule type" value="Genomic_DNA"/>
</dbReference>
<dbReference type="Pfam" id="PF21102">
    <property type="entry name" value="DprA_N"/>
    <property type="match status" value="1"/>
</dbReference>
<keyword evidence="5" id="KW-1185">Reference proteome</keyword>
<dbReference type="OrthoDB" id="9785707at2"/>
<organism evidence="4 5">
    <name type="scientific">Arboricoccus pini</name>
    <dbReference type="NCBI Taxonomy" id="1963835"/>
    <lineage>
        <taxon>Bacteria</taxon>
        <taxon>Pseudomonadati</taxon>
        <taxon>Pseudomonadota</taxon>
        <taxon>Alphaproteobacteria</taxon>
        <taxon>Geminicoccales</taxon>
        <taxon>Geminicoccaceae</taxon>
        <taxon>Arboricoccus</taxon>
    </lineage>
</organism>
<dbReference type="InterPro" id="IPR041614">
    <property type="entry name" value="DprA_WH"/>
</dbReference>
<dbReference type="Gene3D" id="1.10.10.10">
    <property type="entry name" value="Winged helix-like DNA-binding domain superfamily/Winged helix DNA-binding domain"/>
    <property type="match status" value="1"/>
</dbReference>
<dbReference type="AlphaFoldDB" id="A0A212Q7X3"/>
<accession>A0A212Q7X3</accession>
<proteinExistence type="inferred from homology"/>
<feature type="domain" description="DprA winged helix" evidence="3">
    <location>
        <begin position="330"/>
        <end position="381"/>
    </location>
</feature>
<evidence type="ECO:0000313" key="5">
    <source>
        <dbReference type="Proteomes" id="UP000197065"/>
    </source>
</evidence>
<dbReference type="Gene3D" id="3.40.50.450">
    <property type="match status" value="1"/>
</dbReference>
<dbReference type="InterPro" id="IPR003488">
    <property type="entry name" value="DprA"/>
</dbReference>
<feature type="domain" description="Smf/DprA SLOG" evidence="2">
    <location>
        <begin position="79"/>
        <end position="287"/>
    </location>
</feature>
<dbReference type="Pfam" id="PF17782">
    <property type="entry name" value="WHD_DprA"/>
    <property type="match status" value="1"/>
</dbReference>
<dbReference type="InterPro" id="IPR036388">
    <property type="entry name" value="WH-like_DNA-bd_sf"/>
</dbReference>
<comment type="similarity">
    <text evidence="1">Belongs to the DprA/Smf family.</text>
</comment>
<gene>
    <name evidence="4" type="ORF">SAMN07250955_101477</name>
</gene>
<protein>
    <submittedName>
        <fullName evidence="4">DNA processing protein</fullName>
    </submittedName>
</protein>
<dbReference type="GO" id="GO:0009294">
    <property type="term" value="P:DNA-mediated transformation"/>
    <property type="evidence" value="ECO:0007669"/>
    <property type="project" value="InterPro"/>
</dbReference>